<dbReference type="EMBL" id="PFWW01000042">
    <property type="protein sequence ID" value="PJA42670.1"/>
    <property type="molecule type" value="Genomic_DNA"/>
</dbReference>
<dbReference type="AlphaFoldDB" id="A0A2M7X929"/>
<dbReference type="Proteomes" id="UP000230484">
    <property type="component" value="Unassembled WGS sequence"/>
</dbReference>
<gene>
    <name evidence="1" type="ORF">CO176_01950</name>
</gene>
<accession>A0A2M7X929</accession>
<proteinExistence type="predicted"/>
<comment type="caution">
    <text evidence="1">The sequence shown here is derived from an EMBL/GenBank/DDBJ whole genome shotgun (WGS) entry which is preliminary data.</text>
</comment>
<evidence type="ECO:0000313" key="2">
    <source>
        <dbReference type="Proteomes" id="UP000230484"/>
    </source>
</evidence>
<protein>
    <submittedName>
        <fullName evidence="1">Uncharacterized protein</fullName>
    </submittedName>
</protein>
<organism evidence="1 2">
    <name type="scientific">Candidatus Woesebacteria bacterium CG_4_9_14_3_um_filter_39_10</name>
    <dbReference type="NCBI Taxonomy" id="1975056"/>
    <lineage>
        <taxon>Bacteria</taxon>
        <taxon>Candidatus Woeseibacteriota</taxon>
    </lineage>
</organism>
<evidence type="ECO:0000313" key="1">
    <source>
        <dbReference type="EMBL" id="PJA42670.1"/>
    </source>
</evidence>
<name>A0A2M7X929_9BACT</name>
<reference evidence="2" key="1">
    <citation type="submission" date="2017-09" db="EMBL/GenBank/DDBJ databases">
        <title>Depth-based differentiation of microbial function through sediment-hosted aquifers and enrichment of novel symbionts in the deep terrestrial subsurface.</title>
        <authorList>
            <person name="Probst A.J."/>
            <person name="Ladd B."/>
            <person name="Jarett J.K."/>
            <person name="Geller-Mcgrath D.E."/>
            <person name="Sieber C.M.K."/>
            <person name="Emerson J.B."/>
            <person name="Anantharaman K."/>
            <person name="Thomas B.C."/>
            <person name="Malmstrom R."/>
            <person name="Stieglmeier M."/>
            <person name="Klingl A."/>
            <person name="Woyke T."/>
            <person name="Ryan C.M."/>
            <person name="Banfield J.F."/>
        </authorList>
    </citation>
    <scope>NUCLEOTIDE SEQUENCE [LARGE SCALE GENOMIC DNA]</scope>
</reference>
<sequence length="201" mass="22723">MLKRLVWLTTTLVLFVVFIVPAILALTLKMIPASDQPGYNYDRRLSIYGKRGITQEFVGQENNLTAVATSIRNPNLKNQKEVVFNLYDENFNLLRIAVLNGFNIEDGDFVKFIFAPIADSSGEKYKFILASPEAGPGETLEVFILNEPTPEILEYSYEDKTYPGGVPLVSFYKPASRWQTVRLVYANLLARLLHPDSQKAN</sequence>